<dbReference type="Gene3D" id="3.90.226.10">
    <property type="entry name" value="2-enoyl-CoA Hydratase, Chain A, domain 1"/>
    <property type="match status" value="1"/>
</dbReference>
<dbReference type="Proteomes" id="UP000546257">
    <property type="component" value="Unassembled WGS sequence"/>
</dbReference>
<organism evidence="3 4">
    <name type="scientific">Halobellus ruber</name>
    <dbReference type="NCBI Taxonomy" id="2761102"/>
    <lineage>
        <taxon>Archaea</taxon>
        <taxon>Methanobacteriati</taxon>
        <taxon>Methanobacteriota</taxon>
        <taxon>Stenosarchaea group</taxon>
        <taxon>Halobacteria</taxon>
        <taxon>Halobacteriales</taxon>
        <taxon>Haloferacaceae</taxon>
        <taxon>Halobellus</taxon>
    </lineage>
</organism>
<dbReference type="GO" id="GO:0006635">
    <property type="term" value="P:fatty acid beta-oxidation"/>
    <property type="evidence" value="ECO:0007669"/>
    <property type="project" value="TreeGrafter"/>
</dbReference>
<gene>
    <name evidence="3" type="ORF">H5V44_07805</name>
</gene>
<name>A0A7J9SI72_9EURY</name>
<dbReference type="InterPro" id="IPR029045">
    <property type="entry name" value="ClpP/crotonase-like_dom_sf"/>
</dbReference>
<keyword evidence="3" id="KW-0413">Isomerase</keyword>
<comment type="similarity">
    <text evidence="1 2">Belongs to the enoyl-CoA hydratase/isomerase family.</text>
</comment>
<dbReference type="SUPFAM" id="SSF52096">
    <property type="entry name" value="ClpP/crotonase"/>
    <property type="match status" value="1"/>
</dbReference>
<evidence type="ECO:0000256" key="1">
    <source>
        <dbReference type="ARBA" id="ARBA00005254"/>
    </source>
</evidence>
<comment type="caution">
    <text evidence="3">The sequence shown here is derived from an EMBL/GenBank/DDBJ whole genome shotgun (WGS) entry which is preliminary data.</text>
</comment>
<dbReference type="Pfam" id="PF00378">
    <property type="entry name" value="ECH_1"/>
    <property type="match status" value="1"/>
</dbReference>
<dbReference type="InterPro" id="IPR001753">
    <property type="entry name" value="Enoyl-CoA_hydra/iso"/>
</dbReference>
<dbReference type="CDD" id="cd06558">
    <property type="entry name" value="crotonase-like"/>
    <property type="match status" value="1"/>
</dbReference>
<sequence length="256" mass="28678">MEAELDTVKVEKDGRIATVTLNRPERLNANSHEMARDLDAVSQLLDGDKDVRLVVIEGAGRAFSAGIDLKELPKDNIDIEMMPPWENGLRRFETMDALVISLIHGYAIGGGLQIALASDIRVCTPDAELGLTAIEESILPGLGTWRLPRYIGLGRAMKMNTLGNHIDGEEARRIGLVDHLVDEETRHEELDEIIEDYMAGNSLGGRNTKHATNAAFDHNYEEFMDLYMKLQRESMSSEDFEEAMAALREDREPEWV</sequence>
<dbReference type="AlphaFoldDB" id="A0A7J9SI72"/>
<dbReference type="PROSITE" id="PS00166">
    <property type="entry name" value="ENOYL_COA_HYDRATASE"/>
    <property type="match status" value="1"/>
</dbReference>
<dbReference type="GO" id="GO:0016853">
    <property type="term" value="F:isomerase activity"/>
    <property type="evidence" value="ECO:0007669"/>
    <property type="project" value="UniProtKB-KW"/>
</dbReference>
<dbReference type="RefSeq" id="WP_185192543.1">
    <property type="nucleotide sequence ID" value="NZ_JACKXD010000002.1"/>
</dbReference>
<dbReference type="EMBL" id="JACKXD010000002">
    <property type="protein sequence ID" value="MBB6646192.1"/>
    <property type="molecule type" value="Genomic_DNA"/>
</dbReference>
<proteinExistence type="inferred from homology"/>
<evidence type="ECO:0000313" key="3">
    <source>
        <dbReference type="EMBL" id="MBB6646192.1"/>
    </source>
</evidence>
<evidence type="ECO:0000256" key="2">
    <source>
        <dbReference type="RuleBase" id="RU003707"/>
    </source>
</evidence>
<evidence type="ECO:0000313" key="4">
    <source>
        <dbReference type="Proteomes" id="UP000546257"/>
    </source>
</evidence>
<protein>
    <submittedName>
        <fullName evidence="3">Enoyl-CoA hydratase/isomerase family protein</fullName>
    </submittedName>
</protein>
<dbReference type="PANTHER" id="PTHR11941">
    <property type="entry name" value="ENOYL-COA HYDRATASE-RELATED"/>
    <property type="match status" value="1"/>
</dbReference>
<keyword evidence="4" id="KW-1185">Reference proteome</keyword>
<dbReference type="InterPro" id="IPR018376">
    <property type="entry name" value="Enoyl-CoA_hyd/isom_CS"/>
</dbReference>
<dbReference type="PANTHER" id="PTHR11941:SF54">
    <property type="entry name" value="ENOYL-COA HYDRATASE, MITOCHONDRIAL"/>
    <property type="match status" value="1"/>
</dbReference>
<accession>A0A7J9SI72</accession>
<reference evidence="3 4" key="1">
    <citation type="submission" date="2020-08" db="EMBL/GenBank/DDBJ databases">
        <authorList>
            <person name="Seo M.-J."/>
        </authorList>
    </citation>
    <scope>NUCLEOTIDE SEQUENCE [LARGE SCALE GENOMIC DNA]</scope>
    <source>
        <strain evidence="3 4">MBLA0160</strain>
    </source>
</reference>